<proteinExistence type="predicted"/>
<evidence type="ECO:0000259" key="5">
    <source>
        <dbReference type="PROSITE" id="PS50977"/>
    </source>
</evidence>
<dbReference type="Pfam" id="PF00440">
    <property type="entry name" value="TetR_N"/>
    <property type="match status" value="1"/>
</dbReference>
<sequence length="207" mass="22548">MAAAPVRSDDDVRRSPGRPRAAAVDARIMRCALDEIADAGLTGFSLVSVARRAGVAKNTVYLRWPRREDLMRAALMSGEDGHEPPLPTGELEVDLASMIDFFAGLFATETGLATYYQASTTSRVDQEMWSWYKANIIDTAHEIPERLIRFHQGNGTARPDADASVLARMLAGGVYTEAILETPHGSVSGHFRQTLLTYLLALLSPSA</sequence>
<keyword evidence="7" id="KW-1185">Reference proteome</keyword>
<evidence type="ECO:0000256" key="2">
    <source>
        <dbReference type="ARBA" id="ARBA00023125"/>
    </source>
</evidence>
<dbReference type="Proteomes" id="UP000663792">
    <property type="component" value="Unassembled WGS sequence"/>
</dbReference>
<keyword evidence="1" id="KW-0805">Transcription regulation</keyword>
<name>A0A939C2J6_9ACTN</name>
<evidence type="ECO:0000256" key="4">
    <source>
        <dbReference type="PROSITE-ProRule" id="PRU00335"/>
    </source>
</evidence>
<comment type="caution">
    <text evidence="6">The sequence shown here is derived from an EMBL/GenBank/DDBJ whole genome shotgun (WGS) entry which is preliminary data.</text>
</comment>
<evidence type="ECO:0000256" key="1">
    <source>
        <dbReference type="ARBA" id="ARBA00023015"/>
    </source>
</evidence>
<evidence type="ECO:0000256" key="3">
    <source>
        <dbReference type="ARBA" id="ARBA00023163"/>
    </source>
</evidence>
<dbReference type="InterPro" id="IPR001647">
    <property type="entry name" value="HTH_TetR"/>
</dbReference>
<organism evidence="6 7">
    <name type="scientific">Nakamurella leprariae</name>
    <dbReference type="NCBI Taxonomy" id="2803911"/>
    <lineage>
        <taxon>Bacteria</taxon>
        <taxon>Bacillati</taxon>
        <taxon>Actinomycetota</taxon>
        <taxon>Actinomycetes</taxon>
        <taxon>Nakamurellales</taxon>
        <taxon>Nakamurellaceae</taxon>
        <taxon>Nakamurella</taxon>
    </lineage>
</organism>
<dbReference type="GO" id="GO:0003700">
    <property type="term" value="F:DNA-binding transcription factor activity"/>
    <property type="evidence" value="ECO:0007669"/>
    <property type="project" value="TreeGrafter"/>
</dbReference>
<keyword evidence="3" id="KW-0804">Transcription</keyword>
<evidence type="ECO:0000313" key="7">
    <source>
        <dbReference type="Proteomes" id="UP000663792"/>
    </source>
</evidence>
<dbReference type="Gene3D" id="1.10.357.10">
    <property type="entry name" value="Tetracycline Repressor, domain 2"/>
    <property type="match status" value="1"/>
</dbReference>
<feature type="domain" description="HTH tetR-type" evidence="5">
    <location>
        <begin position="22"/>
        <end position="82"/>
    </location>
</feature>
<keyword evidence="2 4" id="KW-0238">DNA-binding</keyword>
<dbReference type="PROSITE" id="PS50977">
    <property type="entry name" value="HTH_TETR_2"/>
    <property type="match status" value="1"/>
</dbReference>
<dbReference type="EMBL" id="JAERWK010000017">
    <property type="protein sequence ID" value="MBM9468339.1"/>
    <property type="molecule type" value="Genomic_DNA"/>
</dbReference>
<dbReference type="PANTHER" id="PTHR30055:SF234">
    <property type="entry name" value="HTH-TYPE TRANSCRIPTIONAL REGULATOR BETI"/>
    <property type="match status" value="1"/>
</dbReference>
<dbReference type="SUPFAM" id="SSF48498">
    <property type="entry name" value="Tetracyclin repressor-like, C-terminal domain"/>
    <property type="match status" value="1"/>
</dbReference>
<dbReference type="AlphaFoldDB" id="A0A939C2J6"/>
<dbReference type="PANTHER" id="PTHR30055">
    <property type="entry name" value="HTH-TYPE TRANSCRIPTIONAL REGULATOR RUTR"/>
    <property type="match status" value="1"/>
</dbReference>
<evidence type="ECO:0000313" key="6">
    <source>
        <dbReference type="EMBL" id="MBM9468339.1"/>
    </source>
</evidence>
<dbReference type="InterPro" id="IPR050109">
    <property type="entry name" value="HTH-type_TetR-like_transc_reg"/>
</dbReference>
<dbReference type="InterPro" id="IPR036271">
    <property type="entry name" value="Tet_transcr_reg_TetR-rel_C_sf"/>
</dbReference>
<dbReference type="InterPro" id="IPR009057">
    <property type="entry name" value="Homeodomain-like_sf"/>
</dbReference>
<protein>
    <submittedName>
        <fullName evidence="6">TetR/AcrR family transcriptional regulator</fullName>
    </submittedName>
</protein>
<dbReference type="GO" id="GO:0000976">
    <property type="term" value="F:transcription cis-regulatory region binding"/>
    <property type="evidence" value="ECO:0007669"/>
    <property type="project" value="TreeGrafter"/>
</dbReference>
<accession>A0A939C2J6</accession>
<gene>
    <name evidence="6" type="ORF">JL106_13725</name>
</gene>
<feature type="DNA-binding region" description="H-T-H motif" evidence="4">
    <location>
        <begin position="45"/>
        <end position="64"/>
    </location>
</feature>
<reference evidence="6" key="1">
    <citation type="submission" date="2021-01" db="EMBL/GenBank/DDBJ databases">
        <title>YIM 132084 draft genome.</title>
        <authorList>
            <person name="An D."/>
        </authorList>
    </citation>
    <scope>NUCLEOTIDE SEQUENCE</scope>
    <source>
        <strain evidence="6">YIM 132084</strain>
    </source>
</reference>
<dbReference type="SUPFAM" id="SSF46689">
    <property type="entry name" value="Homeodomain-like"/>
    <property type="match status" value="1"/>
</dbReference>
<dbReference type="RefSeq" id="WP_205261301.1">
    <property type="nucleotide sequence ID" value="NZ_JAERWK010000017.1"/>
</dbReference>